<name>A0A1I1LI54_RUMAL</name>
<dbReference type="GO" id="GO:0004180">
    <property type="term" value="F:carboxypeptidase activity"/>
    <property type="evidence" value="ECO:0007669"/>
    <property type="project" value="UniProtKB-KW"/>
</dbReference>
<dbReference type="CDD" id="cd14852">
    <property type="entry name" value="LD-carboxypeptidase"/>
    <property type="match status" value="1"/>
</dbReference>
<keyword evidence="2" id="KW-0472">Membrane</keyword>
<keyword evidence="2" id="KW-1133">Transmembrane helix</keyword>
<organism evidence="4 5">
    <name type="scientific">Ruminococcus albus</name>
    <dbReference type="NCBI Taxonomy" id="1264"/>
    <lineage>
        <taxon>Bacteria</taxon>
        <taxon>Bacillati</taxon>
        <taxon>Bacillota</taxon>
        <taxon>Clostridia</taxon>
        <taxon>Eubacteriales</taxon>
        <taxon>Oscillospiraceae</taxon>
        <taxon>Ruminococcus</taxon>
    </lineage>
</organism>
<feature type="transmembrane region" description="Helical" evidence="2">
    <location>
        <begin position="88"/>
        <end position="108"/>
    </location>
</feature>
<evidence type="ECO:0000313" key="5">
    <source>
        <dbReference type="Proteomes" id="UP000182192"/>
    </source>
</evidence>
<evidence type="ECO:0000313" key="4">
    <source>
        <dbReference type="EMBL" id="SFC69170.1"/>
    </source>
</evidence>
<dbReference type="AlphaFoldDB" id="A0A1I1LI54"/>
<keyword evidence="4" id="KW-0645">Protease</keyword>
<dbReference type="PANTHER" id="PTHR34385:SF1">
    <property type="entry name" value="PEPTIDOGLYCAN L-ALANYL-D-GLUTAMATE ENDOPEPTIDASE CWLK"/>
    <property type="match status" value="1"/>
</dbReference>
<dbReference type="SUPFAM" id="SSF55166">
    <property type="entry name" value="Hedgehog/DD-peptidase"/>
    <property type="match status" value="1"/>
</dbReference>
<dbReference type="InterPro" id="IPR003709">
    <property type="entry name" value="VanY-like_core_dom"/>
</dbReference>
<feature type="domain" description="D-alanyl-D-alanine carboxypeptidase-like core" evidence="3">
    <location>
        <begin position="180"/>
        <end position="299"/>
    </location>
</feature>
<keyword evidence="4" id="KW-0378">Hydrolase</keyword>
<proteinExistence type="predicted"/>
<dbReference type="Gene3D" id="3.30.1380.10">
    <property type="match status" value="1"/>
</dbReference>
<feature type="compositionally biased region" description="Acidic residues" evidence="1">
    <location>
        <begin position="352"/>
        <end position="371"/>
    </location>
</feature>
<dbReference type="GO" id="GO:0006508">
    <property type="term" value="P:proteolysis"/>
    <property type="evidence" value="ECO:0007669"/>
    <property type="project" value="InterPro"/>
</dbReference>
<protein>
    <submittedName>
        <fullName evidence="4">D-alanyl-D-alanine carboxypeptidase</fullName>
    </submittedName>
</protein>
<evidence type="ECO:0000256" key="1">
    <source>
        <dbReference type="SAM" id="MobiDB-lite"/>
    </source>
</evidence>
<dbReference type="PANTHER" id="PTHR34385">
    <property type="entry name" value="D-ALANYL-D-ALANINE CARBOXYPEPTIDASE"/>
    <property type="match status" value="1"/>
</dbReference>
<sequence>MKCMENAAPASTLLGSGNSEEDMIENDNRNVPEEERAVKGPESIIDNYDLSRYELSPEEKAREEMIRQRIRDRRRAAERRRIKRNRTLALIVAVVLVFILCRGCYASYRKKRDEKQAKAKATESKVEKQIVYEEDTDSSQDEQPEVGHKIQNVDGLTYVDGILIVNKTYPLPHDYAPGISTAAQAAFDDMTAAAFNDGLYLYVNSGYRSYDEQYMLYYNYALSRGIAEADRVSSRPGYSEHQSGLCFDVNSTDFSFSDTAEARWLAAHCADYGFIIRFPKGKEAITGYEYESWHIRYVGVDIAKEITSKGLCLEEYLGVTSNYDDAPDGVSQQQLAEEMGVTVDDPNGGTETDAESEDSTYYDEGYESQVQ</sequence>
<dbReference type="RefSeq" id="WP_242940826.1">
    <property type="nucleotide sequence ID" value="NZ_FOKQ01000018.1"/>
</dbReference>
<keyword evidence="2" id="KW-0812">Transmembrane</keyword>
<dbReference type="InterPro" id="IPR052179">
    <property type="entry name" value="DD-CPase-like"/>
</dbReference>
<gene>
    <name evidence="4" type="ORF">SAMN02910406_02183</name>
</gene>
<feature type="region of interest" description="Disordered" evidence="1">
    <location>
        <begin position="1"/>
        <end position="40"/>
    </location>
</feature>
<dbReference type="Proteomes" id="UP000182192">
    <property type="component" value="Unassembled WGS sequence"/>
</dbReference>
<feature type="compositionally biased region" description="Basic and acidic residues" evidence="1">
    <location>
        <begin position="26"/>
        <end position="39"/>
    </location>
</feature>
<dbReference type="InterPro" id="IPR058193">
    <property type="entry name" value="VanY/YodJ_core_dom"/>
</dbReference>
<dbReference type="InterPro" id="IPR009045">
    <property type="entry name" value="Zn_M74/Hedgehog-like"/>
</dbReference>
<keyword evidence="4" id="KW-0121">Carboxypeptidase</keyword>
<reference evidence="4 5" key="1">
    <citation type="submission" date="2016-10" db="EMBL/GenBank/DDBJ databases">
        <authorList>
            <person name="de Groot N.N."/>
        </authorList>
    </citation>
    <scope>NUCLEOTIDE SEQUENCE [LARGE SCALE GENOMIC DNA]</scope>
    <source>
        <strain evidence="4 5">AR67</strain>
    </source>
</reference>
<dbReference type="Pfam" id="PF02557">
    <property type="entry name" value="VanY"/>
    <property type="match status" value="1"/>
</dbReference>
<evidence type="ECO:0000259" key="3">
    <source>
        <dbReference type="Pfam" id="PF02557"/>
    </source>
</evidence>
<evidence type="ECO:0000256" key="2">
    <source>
        <dbReference type="SAM" id="Phobius"/>
    </source>
</evidence>
<accession>A0A1I1LI54</accession>
<dbReference type="eggNOG" id="COG1876">
    <property type="taxonomic scope" value="Bacteria"/>
</dbReference>
<feature type="region of interest" description="Disordered" evidence="1">
    <location>
        <begin position="328"/>
        <end position="371"/>
    </location>
</feature>
<dbReference type="EMBL" id="FOKQ01000018">
    <property type="protein sequence ID" value="SFC69170.1"/>
    <property type="molecule type" value="Genomic_DNA"/>
</dbReference>